<keyword evidence="3" id="KW-1185">Reference proteome</keyword>
<sequence>MDLDLDLFAANESQVAALHAAQSKRPANRKTPKRETRRSVDLPRHGKGERFIRGPIPLEWMKLASKCGNRSEAVAMLLWYAASLQRSNPVRLTKTILDELGVHTRTAKRVLLKMSDFGLVDARFQRGRSPIVTIKSPESKVFPNND</sequence>
<dbReference type="Proteomes" id="UP000321353">
    <property type="component" value="Chromosome"/>
</dbReference>
<organism evidence="2 3">
    <name type="scientific">Stieleria maiorica</name>
    <dbReference type="NCBI Taxonomy" id="2795974"/>
    <lineage>
        <taxon>Bacteria</taxon>
        <taxon>Pseudomonadati</taxon>
        <taxon>Planctomycetota</taxon>
        <taxon>Planctomycetia</taxon>
        <taxon>Pirellulales</taxon>
        <taxon>Pirellulaceae</taxon>
        <taxon>Stieleria</taxon>
    </lineage>
</organism>
<gene>
    <name evidence="2" type="ORF">Mal15_42700</name>
</gene>
<protein>
    <recommendedName>
        <fullName evidence="4">Helix-turn-helix domain-containing protein</fullName>
    </recommendedName>
</protein>
<dbReference type="EMBL" id="CP036264">
    <property type="protein sequence ID" value="QEG00201.1"/>
    <property type="molecule type" value="Genomic_DNA"/>
</dbReference>
<feature type="region of interest" description="Disordered" evidence="1">
    <location>
        <begin position="18"/>
        <end position="46"/>
    </location>
</feature>
<evidence type="ECO:0000313" key="3">
    <source>
        <dbReference type="Proteomes" id="UP000321353"/>
    </source>
</evidence>
<reference evidence="2 3" key="1">
    <citation type="submission" date="2019-02" db="EMBL/GenBank/DDBJ databases">
        <title>Planctomycetal bacteria perform biofilm scaping via a novel small molecule.</title>
        <authorList>
            <person name="Jeske O."/>
            <person name="Boedeker C."/>
            <person name="Wiegand S."/>
            <person name="Breitling P."/>
            <person name="Kallscheuer N."/>
            <person name="Jogler M."/>
            <person name="Rohde M."/>
            <person name="Petersen J."/>
            <person name="Medema M.H."/>
            <person name="Surup F."/>
            <person name="Jogler C."/>
        </authorList>
    </citation>
    <scope>NUCLEOTIDE SEQUENCE [LARGE SCALE GENOMIC DNA]</scope>
    <source>
        <strain evidence="2 3">Mal15</strain>
    </source>
</reference>
<feature type="compositionally biased region" description="Basic and acidic residues" evidence="1">
    <location>
        <begin position="33"/>
        <end position="46"/>
    </location>
</feature>
<name>A0A5B9MJQ4_9BACT</name>
<accession>A0A5B9MJQ4</accession>
<proteinExistence type="predicted"/>
<dbReference type="AlphaFoldDB" id="A0A5B9MJQ4"/>
<evidence type="ECO:0000313" key="2">
    <source>
        <dbReference type="EMBL" id="QEG00201.1"/>
    </source>
</evidence>
<evidence type="ECO:0000256" key="1">
    <source>
        <dbReference type="SAM" id="MobiDB-lite"/>
    </source>
</evidence>
<evidence type="ECO:0008006" key="4">
    <source>
        <dbReference type="Google" id="ProtNLM"/>
    </source>
</evidence>
<dbReference type="KEGG" id="smam:Mal15_42700"/>